<dbReference type="SUPFAM" id="SSF56281">
    <property type="entry name" value="Metallo-hydrolase/oxidoreductase"/>
    <property type="match status" value="1"/>
</dbReference>
<dbReference type="EMBL" id="RAZT01000004">
    <property type="protein sequence ID" value="RKN33978.1"/>
    <property type="molecule type" value="Genomic_DNA"/>
</dbReference>
<dbReference type="RefSeq" id="WP_120688608.1">
    <property type="nucleotide sequence ID" value="NZ_RAZT01000004.1"/>
</dbReference>
<feature type="domain" description="Metallo-beta-lactamase" evidence="1">
    <location>
        <begin position="7"/>
        <end position="180"/>
    </location>
</feature>
<dbReference type="InterPro" id="IPR050114">
    <property type="entry name" value="UPF0173_UPF0282_UlaG_hydrolase"/>
</dbReference>
<dbReference type="AlphaFoldDB" id="A0A3A9Y9M4"/>
<dbReference type="PANTHER" id="PTHR43546">
    <property type="entry name" value="UPF0173 METAL-DEPENDENT HYDROLASE MJ1163-RELATED"/>
    <property type="match status" value="1"/>
</dbReference>
<evidence type="ECO:0000313" key="3">
    <source>
        <dbReference type="Proteomes" id="UP000275865"/>
    </source>
</evidence>
<gene>
    <name evidence="2" type="ORF">D7044_09805</name>
</gene>
<proteinExistence type="predicted"/>
<dbReference type="Proteomes" id="UP000275865">
    <property type="component" value="Unassembled WGS sequence"/>
</dbReference>
<dbReference type="Pfam" id="PF13483">
    <property type="entry name" value="Lactamase_B_3"/>
    <property type="match status" value="1"/>
</dbReference>
<dbReference type="GO" id="GO:0016787">
    <property type="term" value="F:hydrolase activity"/>
    <property type="evidence" value="ECO:0007669"/>
    <property type="project" value="UniProtKB-KW"/>
</dbReference>
<dbReference type="Gene3D" id="3.60.15.10">
    <property type="entry name" value="Ribonuclease Z/Hydroxyacylglutathione hydrolase-like"/>
    <property type="match status" value="1"/>
</dbReference>
<comment type="caution">
    <text evidence="2">The sequence shown here is derived from an EMBL/GenBank/DDBJ whole genome shotgun (WGS) entry which is preliminary data.</text>
</comment>
<name>A0A3A9Y9M4_9ACTN</name>
<dbReference type="PANTHER" id="PTHR43546:SF3">
    <property type="entry name" value="UPF0173 METAL-DEPENDENT HYDROLASE MJ1163"/>
    <property type="match status" value="1"/>
</dbReference>
<keyword evidence="2" id="KW-0378">Hydrolase</keyword>
<organism evidence="2 3">
    <name type="scientific">Micromonospora musae</name>
    <dbReference type="NCBI Taxonomy" id="1894970"/>
    <lineage>
        <taxon>Bacteria</taxon>
        <taxon>Bacillati</taxon>
        <taxon>Actinomycetota</taxon>
        <taxon>Actinomycetes</taxon>
        <taxon>Micromonosporales</taxon>
        <taxon>Micromonosporaceae</taxon>
        <taxon>Micromonospora</taxon>
    </lineage>
</organism>
<evidence type="ECO:0000259" key="1">
    <source>
        <dbReference type="SMART" id="SM00849"/>
    </source>
</evidence>
<dbReference type="InterPro" id="IPR001279">
    <property type="entry name" value="Metallo-B-lactamas"/>
</dbReference>
<sequence>MRVTKYLHSCLLVDTGAARLLIDPGRFTFVEGRVTPEDFGDLDAIAVTHHHPDHADPDALTAITRRTGAPLLGNRESAEHLAAYGLTVTVLEPGRHHVNGVTIDAIRADHEPVLAEETPANTAYLVDGRVLHCGDSLHPALFAHQGVDLLAVPVLGPYLTERLVAGFIAQLRPAAVVPLHDGYAKEFFITQRYDTYRPYVEQLGITWHDLIRPGDTATL</sequence>
<accession>A0A3A9Y9M4</accession>
<reference evidence="2 3" key="1">
    <citation type="submission" date="2018-09" db="EMBL/GenBank/DDBJ databases">
        <title>Micromonospora sp. nov. MS1-9, isolated from a root of Musa sp.</title>
        <authorList>
            <person name="Kuncharoen N."/>
            <person name="Kudo T."/>
            <person name="Ohkuma M."/>
            <person name="Yuki M."/>
            <person name="Tanasupawat S."/>
        </authorList>
    </citation>
    <scope>NUCLEOTIDE SEQUENCE [LARGE SCALE GENOMIC DNA]</scope>
    <source>
        <strain evidence="2 3">MS1-9</strain>
    </source>
</reference>
<protein>
    <submittedName>
        <fullName evidence="2">MBL fold metallo-hydrolase</fullName>
    </submittedName>
</protein>
<dbReference type="InterPro" id="IPR036866">
    <property type="entry name" value="RibonucZ/Hydroxyglut_hydro"/>
</dbReference>
<dbReference type="SMART" id="SM00849">
    <property type="entry name" value="Lactamase_B"/>
    <property type="match status" value="1"/>
</dbReference>
<evidence type="ECO:0000313" key="2">
    <source>
        <dbReference type="EMBL" id="RKN33978.1"/>
    </source>
</evidence>